<dbReference type="AlphaFoldDB" id="A0A8D8N1C2"/>
<dbReference type="EMBL" id="HBUE01237760">
    <property type="protein sequence ID" value="CAG6547900.1"/>
    <property type="molecule type" value="Transcribed_RNA"/>
</dbReference>
<dbReference type="EMBL" id="HBUE01026372">
    <property type="protein sequence ID" value="CAG6454544.1"/>
    <property type="molecule type" value="Transcribed_RNA"/>
</dbReference>
<organism evidence="1">
    <name type="scientific">Culex pipiens</name>
    <name type="common">House mosquito</name>
    <dbReference type="NCBI Taxonomy" id="7175"/>
    <lineage>
        <taxon>Eukaryota</taxon>
        <taxon>Metazoa</taxon>
        <taxon>Ecdysozoa</taxon>
        <taxon>Arthropoda</taxon>
        <taxon>Hexapoda</taxon>
        <taxon>Insecta</taxon>
        <taxon>Pterygota</taxon>
        <taxon>Neoptera</taxon>
        <taxon>Endopterygota</taxon>
        <taxon>Diptera</taxon>
        <taxon>Nematocera</taxon>
        <taxon>Culicoidea</taxon>
        <taxon>Culicidae</taxon>
        <taxon>Culicinae</taxon>
        <taxon>Culicini</taxon>
        <taxon>Culex</taxon>
        <taxon>Culex</taxon>
    </lineage>
</organism>
<reference evidence="1" key="1">
    <citation type="submission" date="2021-05" db="EMBL/GenBank/DDBJ databases">
        <authorList>
            <person name="Alioto T."/>
            <person name="Alioto T."/>
            <person name="Gomez Garrido J."/>
        </authorList>
    </citation>
    <scope>NUCLEOTIDE SEQUENCE</scope>
</reference>
<name>A0A8D8N1C2_CULPI</name>
<sequence>MKGNSAELRSMLASSMPPTALLPCCTSFSSSDATARCLDRGCDNGDSSSGSIGSSGLIRWARMQIFGSDTSSTLSGPCWLASVVSGVGRGIPAGRNRSRLCTGMMKQSLSSVASEIGSLRELTKPPLPG</sequence>
<proteinExistence type="predicted"/>
<protein>
    <submittedName>
        <fullName evidence="1">(northern house mosquito) hypothetical protein</fullName>
    </submittedName>
</protein>
<accession>A0A8D8N1C2</accession>
<evidence type="ECO:0000313" key="1">
    <source>
        <dbReference type="EMBL" id="CAG6547900.1"/>
    </source>
</evidence>
<dbReference type="EMBL" id="HBUE01344690">
    <property type="protein sequence ID" value="CAG6600103.1"/>
    <property type="molecule type" value="Transcribed_RNA"/>
</dbReference>